<dbReference type="InterPro" id="IPR011256">
    <property type="entry name" value="Reg_factor_effector_dom_sf"/>
</dbReference>
<dbReference type="Gene3D" id="3.20.80.10">
    <property type="entry name" value="Regulatory factor, effector binding domain"/>
    <property type="match status" value="1"/>
</dbReference>
<dbReference type="Pfam" id="PF06445">
    <property type="entry name" value="GyrI-like"/>
    <property type="match status" value="1"/>
</dbReference>
<gene>
    <name evidence="2" type="ORF">AC3_A0667</name>
</gene>
<dbReference type="Proteomes" id="UP000005337">
    <property type="component" value="Unassembled WGS sequence"/>
</dbReference>
<dbReference type="InterPro" id="IPR008319">
    <property type="entry name" value="GyrI-like_CCH_Lin2189-like"/>
</dbReference>
<feature type="domain" description="GyrI-like small molecule binding" evidence="1">
    <location>
        <begin position="19"/>
        <end position="195"/>
    </location>
</feature>
<dbReference type="AlphaFoldDB" id="B1BVT2"/>
<dbReference type="PIRSF" id="PIRSF031644">
    <property type="entry name" value="UCP031644"/>
    <property type="match status" value="1"/>
</dbReference>
<evidence type="ECO:0000313" key="2">
    <source>
        <dbReference type="EMBL" id="EDT14217.1"/>
    </source>
</evidence>
<protein>
    <submittedName>
        <fullName evidence="2">Hypothetical cytosolic protein</fullName>
    </submittedName>
</protein>
<proteinExistence type="predicted"/>
<organism evidence="2 3">
    <name type="scientific">Clostridium perfringens E str. JGS1987</name>
    <dbReference type="NCBI Taxonomy" id="451755"/>
    <lineage>
        <taxon>Bacteria</taxon>
        <taxon>Bacillati</taxon>
        <taxon>Bacillota</taxon>
        <taxon>Clostridia</taxon>
        <taxon>Eubacteriales</taxon>
        <taxon>Clostridiaceae</taxon>
        <taxon>Clostridium</taxon>
    </lineage>
</organism>
<name>B1BVT2_CLOPF</name>
<comment type="caution">
    <text evidence="2">The sequence shown here is derived from an EMBL/GenBank/DDBJ whole genome shotgun (WGS) entry which is preliminary data.</text>
</comment>
<evidence type="ECO:0000313" key="3">
    <source>
        <dbReference type="Proteomes" id="UP000005337"/>
    </source>
</evidence>
<dbReference type="EMBL" id="ABDW01000027">
    <property type="protein sequence ID" value="EDT14217.1"/>
    <property type="molecule type" value="Genomic_DNA"/>
</dbReference>
<dbReference type="InterPro" id="IPR029442">
    <property type="entry name" value="GyrI-like"/>
</dbReference>
<reference evidence="2 3" key="1">
    <citation type="submission" date="2007-07" db="EMBL/GenBank/DDBJ databases">
        <title>Annotation of Clostridium perfringens E str. JGS1987.</title>
        <authorList>
            <person name="Paulsen I."/>
            <person name="Sebastian Y."/>
        </authorList>
    </citation>
    <scope>NUCLEOTIDE SEQUENCE [LARGE SCALE GENOMIC DNA]</scope>
    <source>
        <strain evidence="3">E str. JGS1987</strain>
    </source>
</reference>
<sequence length="202" mass="24307">MKHEWRKHEKNLYGVKQYPRIVNIPKQQFIMINGKGNPNKEDFSNKVSVLFSLAYAIKMLYKNTSISKEICDYTVYPLEAIWKTIDNAKFLDKNQLEYTVMIRQPDFITKDMFLDALERVKIKKTNELYKEIYFDTIHDEKCIEILHIGAYDDEPMSFQKMDLLAKENNLNRSINYHREIYLNNENRVFRNKLKTILRYCVE</sequence>
<dbReference type="RefSeq" id="WP_003465079.1">
    <property type="nucleotide sequence ID" value="NZ_ABDW01000027.1"/>
</dbReference>
<evidence type="ECO:0000259" key="1">
    <source>
        <dbReference type="Pfam" id="PF06445"/>
    </source>
</evidence>
<accession>B1BVT2</accession>